<dbReference type="AlphaFoldDB" id="A0AAD8PM21"/>
<dbReference type="GeneID" id="85448506"/>
<comment type="caution">
    <text evidence="1">The sequence shown here is derived from an EMBL/GenBank/DDBJ whole genome shotgun (WGS) entry which is preliminary data.</text>
</comment>
<protein>
    <submittedName>
        <fullName evidence="1">Uncharacterized protein</fullName>
    </submittedName>
</protein>
<name>A0AAD8PM21_9PEZI</name>
<accession>A0AAD8PM21</accession>
<dbReference type="EMBL" id="JAHLJV010000109">
    <property type="protein sequence ID" value="KAK1570215.1"/>
    <property type="molecule type" value="Genomic_DNA"/>
</dbReference>
<evidence type="ECO:0000313" key="2">
    <source>
        <dbReference type="Proteomes" id="UP001230504"/>
    </source>
</evidence>
<keyword evidence="2" id="KW-1185">Reference proteome</keyword>
<dbReference type="RefSeq" id="XP_060408366.1">
    <property type="nucleotide sequence ID" value="XM_060564266.1"/>
</dbReference>
<reference evidence="1" key="1">
    <citation type="submission" date="2021-06" db="EMBL/GenBank/DDBJ databases">
        <title>Comparative genomics, transcriptomics and evolutionary studies reveal genomic signatures of adaptation to plant cell wall in hemibiotrophic fungi.</title>
        <authorList>
            <consortium name="DOE Joint Genome Institute"/>
            <person name="Baroncelli R."/>
            <person name="Diaz J.F."/>
            <person name="Benocci T."/>
            <person name="Peng M."/>
            <person name="Battaglia E."/>
            <person name="Haridas S."/>
            <person name="Andreopoulos W."/>
            <person name="Labutti K."/>
            <person name="Pangilinan J."/>
            <person name="Floch G.L."/>
            <person name="Makela M.R."/>
            <person name="Henrissat B."/>
            <person name="Grigoriev I.V."/>
            <person name="Crouch J.A."/>
            <person name="De Vries R.P."/>
            <person name="Sukno S.A."/>
            <person name="Thon M.R."/>
        </authorList>
    </citation>
    <scope>NUCLEOTIDE SEQUENCE</scope>
    <source>
        <strain evidence="1">CBS 125086</strain>
    </source>
</reference>
<dbReference type="Proteomes" id="UP001230504">
    <property type="component" value="Unassembled WGS sequence"/>
</dbReference>
<proteinExistence type="predicted"/>
<sequence>MARPNETHYHGLAINPRMRIHWSLKDRIVILSHIAKRGLTNLSGIVEEQRQPVELPGGRLDDNTVVLIKPGAILPAPAAVPVTAPESFLNPGMSPFIKRPGFNTTGKPVNLEVNQFRVKQWNNNVTIYQYDVTISLPPLKYNVVFRKC</sequence>
<evidence type="ECO:0000313" key="1">
    <source>
        <dbReference type="EMBL" id="KAK1570215.1"/>
    </source>
</evidence>
<gene>
    <name evidence="1" type="ORF">LY79DRAFT_674167</name>
</gene>
<organism evidence="1 2">
    <name type="scientific">Colletotrichum navitas</name>
    <dbReference type="NCBI Taxonomy" id="681940"/>
    <lineage>
        <taxon>Eukaryota</taxon>
        <taxon>Fungi</taxon>
        <taxon>Dikarya</taxon>
        <taxon>Ascomycota</taxon>
        <taxon>Pezizomycotina</taxon>
        <taxon>Sordariomycetes</taxon>
        <taxon>Hypocreomycetidae</taxon>
        <taxon>Glomerellales</taxon>
        <taxon>Glomerellaceae</taxon>
        <taxon>Colletotrichum</taxon>
        <taxon>Colletotrichum graminicola species complex</taxon>
    </lineage>
</organism>